<feature type="domain" description="Cullin N-terminal" evidence="2">
    <location>
        <begin position="23"/>
        <end position="83"/>
    </location>
</feature>
<evidence type="ECO:0000259" key="2">
    <source>
        <dbReference type="Pfam" id="PF00888"/>
    </source>
</evidence>
<gene>
    <name evidence="3" type="ORF">IFM89_038554</name>
</gene>
<dbReference type="Proteomes" id="UP000631114">
    <property type="component" value="Unassembled WGS sequence"/>
</dbReference>
<dbReference type="SUPFAM" id="SSF56112">
    <property type="entry name" value="Protein kinase-like (PK-like)"/>
    <property type="match status" value="1"/>
</dbReference>
<dbReference type="PANTHER" id="PTHR11932">
    <property type="entry name" value="CULLIN"/>
    <property type="match status" value="1"/>
</dbReference>
<protein>
    <recommendedName>
        <fullName evidence="2">Cullin N-terminal domain-containing protein</fullName>
    </recommendedName>
</protein>
<dbReference type="AlphaFoldDB" id="A0A835HHQ2"/>
<comment type="caution">
    <text evidence="3">The sequence shown here is derived from an EMBL/GenBank/DDBJ whole genome shotgun (WGS) entry which is preliminary data.</text>
</comment>
<evidence type="ECO:0000313" key="3">
    <source>
        <dbReference type="EMBL" id="KAF9599460.1"/>
    </source>
</evidence>
<dbReference type="InterPro" id="IPR001373">
    <property type="entry name" value="Cullin_N"/>
</dbReference>
<dbReference type="OrthoDB" id="27073at2759"/>
<accession>A0A835HHQ2</accession>
<dbReference type="Gene3D" id="1.10.510.10">
    <property type="entry name" value="Transferase(Phosphotransferase) domain 1"/>
    <property type="match status" value="1"/>
</dbReference>
<dbReference type="Gene3D" id="1.20.1310.10">
    <property type="entry name" value="Cullin Repeats"/>
    <property type="match status" value="1"/>
</dbReference>
<dbReference type="InterPro" id="IPR016159">
    <property type="entry name" value="Cullin_repeat-like_dom_sf"/>
</dbReference>
<organism evidence="3 4">
    <name type="scientific">Coptis chinensis</name>
    <dbReference type="NCBI Taxonomy" id="261450"/>
    <lineage>
        <taxon>Eukaryota</taxon>
        <taxon>Viridiplantae</taxon>
        <taxon>Streptophyta</taxon>
        <taxon>Embryophyta</taxon>
        <taxon>Tracheophyta</taxon>
        <taxon>Spermatophyta</taxon>
        <taxon>Magnoliopsida</taxon>
        <taxon>Ranunculales</taxon>
        <taxon>Ranunculaceae</taxon>
        <taxon>Coptidoideae</taxon>
        <taxon>Coptis</taxon>
    </lineage>
</organism>
<proteinExistence type="inferred from homology"/>
<dbReference type="InterPro" id="IPR011009">
    <property type="entry name" value="Kinase-like_dom_sf"/>
</dbReference>
<evidence type="ECO:0000256" key="1">
    <source>
        <dbReference type="ARBA" id="ARBA00006019"/>
    </source>
</evidence>
<dbReference type="InterPro" id="IPR045093">
    <property type="entry name" value="Cullin"/>
</dbReference>
<sequence length="354" mass="39824">MAMHERKMIDLEQGWEFMQKGITKLKNILEGLPEPQFSSEDYMMLYTTIYNMCTHKPPHDYSQQLYDKYHKSFQEYITSTTLGIIIHGAKNVGMGQILSLGMSSDLISELHPVTELNSFLNAKSEIEDTILLALHSRKVYDDIARGTWRKFESNRPRAVLFEGPSGLPWVLQRVFFTSIMKPILQYSIETSKPKNILVGLRFNAKVADFGLSRLAPVPDIEGTIPGHVSTVVKGTPGVVVEWEVTEEVAVGFHEHWLRTSQKYDESVPVQCTGPQLVSLAPTKDASFVKGFPSAIKTHMESQHNGGLLIENNYAFVNSQSEVPHLWERVSTPQGASALQDQSTTSMHIYSATHQ</sequence>
<keyword evidence="4" id="KW-1185">Reference proteome</keyword>
<comment type="similarity">
    <text evidence="1">Belongs to the cullin family.</text>
</comment>
<dbReference type="SUPFAM" id="SSF74788">
    <property type="entry name" value="Cullin repeat-like"/>
    <property type="match status" value="1"/>
</dbReference>
<dbReference type="Pfam" id="PF00888">
    <property type="entry name" value="Cullin"/>
    <property type="match status" value="1"/>
</dbReference>
<reference evidence="3 4" key="1">
    <citation type="submission" date="2020-10" db="EMBL/GenBank/DDBJ databases">
        <title>The Coptis chinensis genome and diversification of protoberbering-type alkaloids.</title>
        <authorList>
            <person name="Wang B."/>
            <person name="Shu S."/>
            <person name="Song C."/>
            <person name="Liu Y."/>
        </authorList>
    </citation>
    <scope>NUCLEOTIDE SEQUENCE [LARGE SCALE GENOMIC DNA]</scope>
    <source>
        <strain evidence="3">HL-2020</strain>
        <tissue evidence="3">Leaf</tissue>
    </source>
</reference>
<name>A0A835HHQ2_9MAGN</name>
<evidence type="ECO:0000313" key="4">
    <source>
        <dbReference type="Proteomes" id="UP000631114"/>
    </source>
</evidence>
<dbReference type="EMBL" id="JADFTS010000007">
    <property type="protein sequence ID" value="KAF9599460.1"/>
    <property type="molecule type" value="Genomic_DNA"/>
</dbReference>